<dbReference type="SUPFAM" id="SSF51120">
    <property type="entry name" value="beta-Roll"/>
    <property type="match status" value="1"/>
</dbReference>
<name>A0ABY4ZYC5_9CAUL</name>
<protein>
    <submittedName>
        <fullName evidence="1">Calcium-binding protein</fullName>
    </submittedName>
</protein>
<evidence type="ECO:0000313" key="1">
    <source>
        <dbReference type="EMBL" id="USQ97698.1"/>
    </source>
</evidence>
<dbReference type="Gene3D" id="2.150.10.10">
    <property type="entry name" value="Serralysin-like metalloprotease, C-terminal"/>
    <property type="match status" value="1"/>
</dbReference>
<accession>A0ABY4ZYC5</accession>
<dbReference type="Pfam" id="PF00353">
    <property type="entry name" value="HemolysinCabind"/>
    <property type="match status" value="2"/>
</dbReference>
<reference evidence="1 2" key="1">
    <citation type="submission" date="2022-04" db="EMBL/GenBank/DDBJ databases">
        <title>Genome sequence of soybean root-associated Caulobacter segnis RL271.</title>
        <authorList>
            <person name="Longley R."/>
            <person name="Bonito G."/>
            <person name="Trigodet F."/>
            <person name="Crosson S."/>
            <person name="Fiebig A."/>
        </authorList>
    </citation>
    <scope>NUCLEOTIDE SEQUENCE [LARGE SCALE GENOMIC DNA]</scope>
    <source>
        <strain evidence="1 2">RL271</strain>
    </source>
</reference>
<dbReference type="InterPro" id="IPR011049">
    <property type="entry name" value="Serralysin-like_metalloprot_C"/>
</dbReference>
<dbReference type="EMBL" id="CP096040">
    <property type="protein sequence ID" value="USQ97698.1"/>
    <property type="molecule type" value="Genomic_DNA"/>
</dbReference>
<keyword evidence="2" id="KW-1185">Reference proteome</keyword>
<sequence>MGEILAFSPRPPASDWSANERGLLMLLTQQLASTYGEVDGVFGQTDSGDPWYVVTDENQDVLVHIARIDGQFVVHDAAVDMFHQVGSLWGALRQVLTSTVDDPGGVVVAFNPSSREAQSFLSLVIAVGLYLELRGVELGEAGRLNFENLPRVDDPAIEGVASKLIAALNLEADRAPAHGTTPAAAAATGEAPGAQPVKSASVLGVVVDPPTHVGDGLPVVKVSHLDHTAPPAASAPAATAATSIQSAPEGLYELSISTIREMATGLAGERPVVTGTAGNDVLFGSVEGETIAGGAGDDYIDGRGAQKGQIDRIDGGAGNDTIVMNARVVASGSAGADTFLISANEPTSRAEMLLGVVLDYSAAKGDHLAVLGKGQVTVVSTATVSDVLAVQGATLGEATASQVADVTTAVAGTRVGFDLNGDGTEDVFILLGGATTANFKVGMTIANDHTDVKVPLIGQSSTADISGHPGDPPSAH</sequence>
<dbReference type="PRINTS" id="PR00313">
    <property type="entry name" value="CABNDNGRPT"/>
</dbReference>
<dbReference type="InterPro" id="IPR001343">
    <property type="entry name" value="Hemolysn_Ca-bd"/>
</dbReference>
<gene>
    <name evidence="1" type="ORF">MZV50_09260</name>
</gene>
<evidence type="ECO:0000313" key="2">
    <source>
        <dbReference type="Proteomes" id="UP001057520"/>
    </source>
</evidence>
<organism evidence="1 2">
    <name type="scientific">Caulobacter segnis</name>
    <dbReference type="NCBI Taxonomy" id="88688"/>
    <lineage>
        <taxon>Bacteria</taxon>
        <taxon>Pseudomonadati</taxon>
        <taxon>Pseudomonadota</taxon>
        <taxon>Alphaproteobacteria</taxon>
        <taxon>Caulobacterales</taxon>
        <taxon>Caulobacteraceae</taxon>
        <taxon>Caulobacter</taxon>
    </lineage>
</organism>
<dbReference type="Proteomes" id="UP001057520">
    <property type="component" value="Chromosome"/>
</dbReference>
<proteinExistence type="predicted"/>